<comment type="caution">
    <text evidence="3">The sequence shown here is derived from an EMBL/GenBank/DDBJ whole genome shotgun (WGS) entry which is preliminary data.</text>
</comment>
<feature type="domain" description="Aerobactin siderophore biosynthesis IucA/IucC-like C-terminal" evidence="2">
    <location>
        <begin position="416"/>
        <end position="578"/>
    </location>
</feature>
<evidence type="ECO:0000313" key="4">
    <source>
        <dbReference type="Proteomes" id="UP001259659"/>
    </source>
</evidence>
<dbReference type="InterPro" id="IPR022770">
    <property type="entry name" value="IucA/IucC-like_C"/>
</dbReference>
<name>A0ABU2FH65_9EURY</name>
<dbReference type="RefSeq" id="WP_310921514.1">
    <property type="nucleotide sequence ID" value="NZ_JAMQON010000007.1"/>
</dbReference>
<evidence type="ECO:0000259" key="2">
    <source>
        <dbReference type="Pfam" id="PF06276"/>
    </source>
</evidence>
<organism evidence="3 4">
    <name type="scientific">Haloarcula saliterrae</name>
    <dbReference type="NCBI Taxonomy" id="2950534"/>
    <lineage>
        <taxon>Archaea</taxon>
        <taxon>Methanobacteriati</taxon>
        <taxon>Methanobacteriota</taxon>
        <taxon>Stenosarchaea group</taxon>
        <taxon>Halobacteria</taxon>
        <taxon>Halobacteriales</taxon>
        <taxon>Haloarculaceae</taxon>
        <taxon>Haloarcula</taxon>
    </lineage>
</organism>
<feature type="domain" description="Aerobactin siderophore biosynthesis IucA/IucC N-terminal" evidence="1">
    <location>
        <begin position="153"/>
        <end position="386"/>
    </location>
</feature>
<dbReference type="Pfam" id="PF04183">
    <property type="entry name" value="IucA_IucC"/>
    <property type="match status" value="1"/>
</dbReference>
<dbReference type="PANTHER" id="PTHR34384">
    <property type="entry name" value="L-2,3-DIAMINOPROPANOATE--CITRATE LIGASE"/>
    <property type="match status" value="1"/>
</dbReference>
<reference evidence="3 4" key="1">
    <citation type="submission" date="2022-06" db="EMBL/GenBank/DDBJ databases">
        <title>Haloarcula sp. a new haloarchaeum isolate from saline soil.</title>
        <authorList>
            <person name="Strakova D."/>
            <person name="Galisteo C."/>
            <person name="Sanchez-Porro C."/>
            <person name="Ventosa A."/>
        </authorList>
    </citation>
    <scope>NUCLEOTIDE SEQUENCE [LARGE SCALE GENOMIC DNA]</scope>
    <source>
        <strain evidence="3 4">S1CR25-12</strain>
    </source>
</reference>
<gene>
    <name evidence="3" type="ORF">NDI56_19590</name>
</gene>
<dbReference type="PANTHER" id="PTHR34384:SF5">
    <property type="entry name" value="L-2,3-DIAMINOPROPANOATE--CITRATE LIGASE"/>
    <property type="match status" value="1"/>
</dbReference>
<dbReference type="InterPro" id="IPR037455">
    <property type="entry name" value="LucA/IucC-like"/>
</dbReference>
<accession>A0ABU2FH65</accession>
<dbReference type="EMBL" id="JAMQON010000007">
    <property type="protein sequence ID" value="MDS0261609.1"/>
    <property type="molecule type" value="Genomic_DNA"/>
</dbReference>
<sequence length="600" mass="66487">MSLDTDHRGRTVDPERRADDATVHAFLNCYLRETGEYTVSEESRAGVDPGPDGLLRTTLPARDIELLAPLRYRSPTERHLFETPVRYRLPDGDTYPASTATLAAMVITDLSLSRDGVSVPDALLERVLRSKDNTATFVAARADDPVMADPWPSFRAAEQALVFGHHRHPTPKSRQGIADRNRSTYAPELRGSFPLAFFAADPSIVTTGSALARSAPTLVEDMLGQDPEVGAGLLAEFGDDVLLPVHPWQADYLRDQPHVQRHLGDDLSYLGQFGREFAPTTSVRTLYSEDARYMVKSSLSVTITNSVRTNKRAELERGVAVAELLDTAFGRELDDAFPAFDIVPDPAYIALDAGDDEESGLETTLRTNPFRGELATRSTPVVALCQDAIEGQSRLGRLVEDIAAREGRDTAAVSRDWFRQYLEISVRPVLWLYLVQGVGVEAHQQNSVLTLDAEGYPSEFRYRDNQGFYFPESPYPDVDSYLPGVGERAETICADSVADERLRYYVILNNAIDVVNAFGTAGLVDERDLLGVLRTELERARDRYDRDSSTLLAPLLESPTVPCKANLLTRFRGLDELENDIENQSVYTDVTNPLVTALDT</sequence>
<dbReference type="Pfam" id="PF06276">
    <property type="entry name" value="FhuF"/>
    <property type="match status" value="1"/>
</dbReference>
<protein>
    <submittedName>
        <fullName evidence="3">IucA/IucC family siderophore biosynthesis protein</fullName>
    </submittedName>
</protein>
<keyword evidence="4" id="KW-1185">Reference proteome</keyword>
<dbReference type="Proteomes" id="UP001259659">
    <property type="component" value="Unassembled WGS sequence"/>
</dbReference>
<dbReference type="InterPro" id="IPR007310">
    <property type="entry name" value="Aerobactin_biosyn_IucA/IucC_N"/>
</dbReference>
<proteinExistence type="predicted"/>
<evidence type="ECO:0000313" key="3">
    <source>
        <dbReference type="EMBL" id="MDS0261609.1"/>
    </source>
</evidence>
<evidence type="ECO:0000259" key="1">
    <source>
        <dbReference type="Pfam" id="PF04183"/>
    </source>
</evidence>
<dbReference type="Gene3D" id="1.10.510.40">
    <property type="match status" value="1"/>
</dbReference>